<dbReference type="AlphaFoldDB" id="A0A382Z9E2"/>
<sequence length="259" mass="29403">PHEIEIQKTVEDIELLVSADHKEIGISDQLKLTFTIFTPVGRLVAFPNVGKTLGPFRVVGHDFVRPQAVSEIQREEWKQEYLLEADSVGEKTIRSMMITISAWSYSDSVACRLLERGNLVLEEKCDRTRRNVTVPETVTVKTPTLEFLVTTVLADDADITTPLDIAPPVSIIKQPMPLGIWTLIFGIAALIGFCLWWLLRRQRTEVTESVPTGNPVHLIVLELLEKLKREDIDGADAIDHFYVRLSDLLRRYALWRFGV</sequence>
<keyword evidence="1" id="KW-0812">Transmembrane</keyword>
<feature type="transmembrane region" description="Helical" evidence="1">
    <location>
        <begin position="178"/>
        <end position="199"/>
    </location>
</feature>
<keyword evidence="1" id="KW-1133">Transmembrane helix</keyword>
<name>A0A382Z9E2_9ZZZZ</name>
<reference evidence="2" key="1">
    <citation type="submission" date="2018-05" db="EMBL/GenBank/DDBJ databases">
        <authorList>
            <person name="Lanie J.A."/>
            <person name="Ng W.-L."/>
            <person name="Kazmierczak K.M."/>
            <person name="Andrzejewski T.M."/>
            <person name="Davidsen T.M."/>
            <person name="Wayne K.J."/>
            <person name="Tettelin H."/>
            <person name="Glass J.I."/>
            <person name="Rusch D."/>
            <person name="Podicherti R."/>
            <person name="Tsui H.-C.T."/>
            <person name="Winkler M.E."/>
        </authorList>
    </citation>
    <scope>NUCLEOTIDE SEQUENCE</scope>
</reference>
<organism evidence="2">
    <name type="scientific">marine metagenome</name>
    <dbReference type="NCBI Taxonomy" id="408172"/>
    <lineage>
        <taxon>unclassified sequences</taxon>
        <taxon>metagenomes</taxon>
        <taxon>ecological metagenomes</taxon>
    </lineage>
</organism>
<accession>A0A382Z9E2</accession>
<evidence type="ECO:0000313" key="2">
    <source>
        <dbReference type="EMBL" id="SVD91910.1"/>
    </source>
</evidence>
<dbReference type="EMBL" id="UINC01181957">
    <property type="protein sequence ID" value="SVD91910.1"/>
    <property type="molecule type" value="Genomic_DNA"/>
</dbReference>
<evidence type="ECO:0000256" key="1">
    <source>
        <dbReference type="SAM" id="Phobius"/>
    </source>
</evidence>
<protein>
    <submittedName>
        <fullName evidence="2">Uncharacterized protein</fullName>
    </submittedName>
</protein>
<proteinExistence type="predicted"/>
<feature type="non-terminal residue" evidence="2">
    <location>
        <position position="1"/>
    </location>
</feature>
<keyword evidence="1" id="KW-0472">Membrane</keyword>
<feature type="non-terminal residue" evidence="2">
    <location>
        <position position="259"/>
    </location>
</feature>
<gene>
    <name evidence="2" type="ORF">METZ01_LOCUS444764</name>
</gene>